<dbReference type="Proteomes" id="UP000724584">
    <property type="component" value="Unassembled WGS sequence"/>
</dbReference>
<organism evidence="1 2">
    <name type="scientific">Chaetomium tenue</name>
    <dbReference type="NCBI Taxonomy" id="1854479"/>
    <lineage>
        <taxon>Eukaryota</taxon>
        <taxon>Fungi</taxon>
        <taxon>Dikarya</taxon>
        <taxon>Ascomycota</taxon>
        <taxon>Pezizomycotina</taxon>
        <taxon>Sordariomycetes</taxon>
        <taxon>Sordariomycetidae</taxon>
        <taxon>Sordariales</taxon>
        <taxon>Chaetomiaceae</taxon>
        <taxon>Chaetomium</taxon>
    </lineage>
</organism>
<evidence type="ECO:0000313" key="1">
    <source>
        <dbReference type="EMBL" id="KAH6631871.1"/>
    </source>
</evidence>
<dbReference type="EMBL" id="JAGIZQ010000004">
    <property type="protein sequence ID" value="KAH6631871.1"/>
    <property type="molecule type" value="Genomic_DNA"/>
</dbReference>
<keyword evidence="1" id="KW-0378">Hydrolase</keyword>
<proteinExistence type="predicted"/>
<sequence length="916" mass="100902">MKRRAASPAMSENEVDIAGSLFANDADSDDEVQVHKQQPADLDFGDLLDNGDGSDDGGDAAFIAKQQRNSNRKTGSLQSKSAKKSGGFQAMGLNSNLLRAISRKGFSVPTPIQRKTIPLVLERRDVVGMARTGSGKTAAFVIPMIERLKAHSARVGARAIIMSPSRELALQTLKVVKELGKGTDLKTVLLVGGDSLEEQFGLMAANPDIIIATPGRFLHLKVEMSLNLSSVRYVVFDEADRLFEMGFAAQLTEILHALPPSRQTLLFSATLPSSLVEFARAGLQEPSLIRLDAETKVSPDLESAFFSVKGGEKEGALLHILHDVIKMPLGVPEGIEEETDEQQARKRKRDSERRNRREKPTEHSTIIFTATKHHVEYIAHLLRHAGFSVSYIYGSLDQTARKIQVDNFRRGRTNILVVTDVAARGIDIPVLANVINYDFPPQPKIFVHRVGRTARAGQRGWAYALVRESDLPYLIDLQLFLGRKLAVGQEVKEPSYAQDVVVGTLMRANLENNIEWVKKVLGDYDDINALRGVTVKAEKLYMKTRNSASSSSAKRAREVIASRSWTQLHPLFGASAANAEEARDNLLSKISGFKPQETVFEIGPQGKSGKSKAAEVMRSFRARVGPRRSGKKDEDTEMVDADEDESTPNGNEMDIEESGEDQPAGDGEDAWEDEESESELEVTVTSSGKSTKGQTSFQDPEIFMSYTPRTTSAAEERAYGVNSGGTTQFVEAARDAAMDLANDDGAKAFGLPTRSKLRWDKRHSKYVARANDDDGSRGAKMIRGESGVKIAASFQSGRFDKWRRANRLGRLPGVGEAEKSNLVRNFSGGGPGGAGAGGHYKHRQEKAPKDADKFRDDYHVRKKRVAEAREKRVGKYKDGEGSRRELKSATDIRKARQVQEQKREKNARPSKRAKRG</sequence>
<reference evidence="1 2" key="1">
    <citation type="journal article" date="2021" name="Nat. Commun.">
        <title>Genetic determinants of endophytism in the Arabidopsis root mycobiome.</title>
        <authorList>
            <person name="Mesny F."/>
            <person name="Miyauchi S."/>
            <person name="Thiergart T."/>
            <person name="Pickel B."/>
            <person name="Atanasova L."/>
            <person name="Karlsson M."/>
            <person name="Huettel B."/>
            <person name="Barry K.W."/>
            <person name="Haridas S."/>
            <person name="Chen C."/>
            <person name="Bauer D."/>
            <person name="Andreopoulos W."/>
            <person name="Pangilinan J."/>
            <person name="LaButti K."/>
            <person name="Riley R."/>
            <person name="Lipzen A."/>
            <person name="Clum A."/>
            <person name="Drula E."/>
            <person name="Henrissat B."/>
            <person name="Kohler A."/>
            <person name="Grigoriev I.V."/>
            <person name="Martin F.M."/>
            <person name="Hacquard S."/>
        </authorList>
    </citation>
    <scope>NUCLEOTIDE SEQUENCE [LARGE SCALE GENOMIC DNA]</scope>
    <source>
        <strain evidence="1 2">MPI-SDFR-AT-0079</strain>
    </source>
</reference>
<accession>A0ACB7P9P3</accession>
<keyword evidence="2" id="KW-1185">Reference proteome</keyword>
<gene>
    <name evidence="1" type="ORF">F5144DRAFT_234306</name>
</gene>
<comment type="caution">
    <text evidence="1">The sequence shown here is derived from an EMBL/GenBank/DDBJ whole genome shotgun (WGS) entry which is preliminary data.</text>
</comment>
<name>A0ACB7P9P3_9PEZI</name>
<evidence type="ECO:0000313" key="2">
    <source>
        <dbReference type="Proteomes" id="UP000724584"/>
    </source>
</evidence>
<protein>
    <submittedName>
        <fullName evidence="1">P-loop containing nucleoside triphosphate hydrolase protein</fullName>
    </submittedName>
</protein>